<evidence type="ECO:0000313" key="8">
    <source>
        <dbReference type="EMBL" id="GHE28379.1"/>
    </source>
</evidence>
<reference evidence="8" key="2">
    <citation type="submission" date="2020-09" db="EMBL/GenBank/DDBJ databases">
        <authorList>
            <person name="Sun Q."/>
            <person name="Kim S."/>
        </authorList>
    </citation>
    <scope>NUCLEOTIDE SEQUENCE</scope>
    <source>
        <strain evidence="8">KCTC 32020</strain>
    </source>
</reference>
<dbReference type="SMART" id="SM00220">
    <property type="entry name" value="S_TKc"/>
    <property type="match status" value="1"/>
</dbReference>
<feature type="region of interest" description="Disordered" evidence="5">
    <location>
        <begin position="498"/>
        <end position="522"/>
    </location>
</feature>
<dbReference type="InterPro" id="IPR000719">
    <property type="entry name" value="Prot_kinase_dom"/>
</dbReference>
<keyword evidence="6" id="KW-0472">Membrane</keyword>
<dbReference type="PROSITE" id="PS00108">
    <property type="entry name" value="PROTEIN_KINASE_ST"/>
    <property type="match status" value="1"/>
</dbReference>
<evidence type="ECO:0000256" key="4">
    <source>
        <dbReference type="ARBA" id="ARBA00022840"/>
    </source>
</evidence>
<keyword evidence="3" id="KW-0418">Kinase</keyword>
<dbReference type="GO" id="GO:0005524">
    <property type="term" value="F:ATP binding"/>
    <property type="evidence" value="ECO:0007669"/>
    <property type="project" value="UniProtKB-KW"/>
</dbReference>
<evidence type="ECO:0000256" key="6">
    <source>
        <dbReference type="SAM" id="Phobius"/>
    </source>
</evidence>
<evidence type="ECO:0000256" key="1">
    <source>
        <dbReference type="ARBA" id="ARBA00022679"/>
    </source>
</evidence>
<keyword evidence="6" id="KW-0812">Transmembrane</keyword>
<accession>A0A918YXR9</accession>
<dbReference type="PROSITE" id="PS50011">
    <property type="entry name" value="PROTEIN_KINASE_DOM"/>
    <property type="match status" value="1"/>
</dbReference>
<name>A0A918YXR9_9GAMM</name>
<keyword evidence="2" id="KW-0547">Nucleotide-binding</keyword>
<dbReference type="Pfam" id="PF00069">
    <property type="entry name" value="Pkinase"/>
    <property type="match status" value="1"/>
</dbReference>
<dbReference type="Gene3D" id="1.10.510.10">
    <property type="entry name" value="Transferase(Phosphotransferase) domain 1"/>
    <property type="match status" value="1"/>
</dbReference>
<dbReference type="CDD" id="cd14014">
    <property type="entry name" value="STKc_PknB_like"/>
    <property type="match status" value="1"/>
</dbReference>
<evidence type="ECO:0000259" key="7">
    <source>
        <dbReference type="PROSITE" id="PS50011"/>
    </source>
</evidence>
<dbReference type="SUPFAM" id="SSF56436">
    <property type="entry name" value="C-type lectin-like"/>
    <property type="match status" value="1"/>
</dbReference>
<dbReference type="InterPro" id="IPR008271">
    <property type="entry name" value="Ser/Thr_kinase_AS"/>
</dbReference>
<organism evidence="8 9">
    <name type="scientific">Vulcaniibacterium thermophilum</name>
    <dbReference type="NCBI Taxonomy" id="1169913"/>
    <lineage>
        <taxon>Bacteria</taxon>
        <taxon>Pseudomonadati</taxon>
        <taxon>Pseudomonadota</taxon>
        <taxon>Gammaproteobacteria</taxon>
        <taxon>Lysobacterales</taxon>
        <taxon>Lysobacteraceae</taxon>
        <taxon>Vulcaniibacterium</taxon>
    </lineage>
</organism>
<proteinExistence type="predicted"/>
<evidence type="ECO:0000256" key="5">
    <source>
        <dbReference type="SAM" id="MobiDB-lite"/>
    </source>
</evidence>
<feature type="transmembrane region" description="Helical" evidence="6">
    <location>
        <begin position="302"/>
        <end position="321"/>
    </location>
</feature>
<evidence type="ECO:0000313" key="9">
    <source>
        <dbReference type="Proteomes" id="UP000636453"/>
    </source>
</evidence>
<protein>
    <recommendedName>
        <fullName evidence="7">Protein kinase domain-containing protein</fullName>
    </recommendedName>
</protein>
<dbReference type="InterPro" id="IPR016187">
    <property type="entry name" value="CTDL_fold"/>
</dbReference>
<dbReference type="InterPro" id="IPR005532">
    <property type="entry name" value="SUMF_dom"/>
</dbReference>
<reference evidence="8" key="1">
    <citation type="journal article" date="2014" name="Int. J. Syst. Evol. Microbiol.">
        <title>Complete genome sequence of Corynebacterium casei LMG S-19264T (=DSM 44701T), isolated from a smear-ripened cheese.</title>
        <authorList>
            <consortium name="US DOE Joint Genome Institute (JGI-PGF)"/>
            <person name="Walter F."/>
            <person name="Albersmeier A."/>
            <person name="Kalinowski J."/>
            <person name="Ruckert C."/>
        </authorList>
    </citation>
    <scope>NUCLEOTIDE SEQUENCE</scope>
    <source>
        <strain evidence="8">KCTC 32020</strain>
    </source>
</reference>
<feature type="domain" description="Protein kinase" evidence="7">
    <location>
        <begin position="18"/>
        <end position="274"/>
    </location>
</feature>
<gene>
    <name evidence="8" type="ORF">GCM10007167_07340</name>
</gene>
<keyword evidence="6" id="KW-1133">Transmembrane helix</keyword>
<dbReference type="GO" id="GO:0004674">
    <property type="term" value="F:protein serine/threonine kinase activity"/>
    <property type="evidence" value="ECO:0007669"/>
    <property type="project" value="TreeGrafter"/>
</dbReference>
<keyword evidence="4" id="KW-0067">ATP-binding</keyword>
<sequence>MTERDGEHAEGLPEIPGYRLLREASQGGMSTIYLAQQTALGREVAVKVMRPEALADEVSRRRFENEARTIARLDHPHIVRIYEVGRTRDGQLYYSMPYLPRGHLGQRRFVREGSTDEASVIAIARALLDALEYAHGRGVIHRDVKAENVLFDERGKPLLVDFGIALRRGYGARVTTAGLAVGSTAYMAPEQARGEDVDGRADLYSLGVLIFEMLTGHLPYQAEDALSMAVKHVRDPIPRLPPQLAHWQPFVNRALAKEPDQRFQNAAEMRDALGAVERRRRWSRLLPWRRAPRAGAPGRARWIALAVAVWLAGGAIAWYAIDTGDREEFLRVGTAETAPPPSDDPIDAMLAPPPEAPVKRAIAEARQHLAQRNLTTPVVGNAYVSTLSAWHLDSADPDVHALIGDLTDALAAEAARLLREGDPRRALEYFESARTLLLQTGSMDSPAQGRLRAEVVKAVKAYVDERAADGGIEPERVRALARQFDLSPDQTRKLLASAQATRARNADKGAAPRPEPGGFQVAPRPVSRAEYARFAEATGRPAALCRERASLLRIVAPRHWRAPGFSQGDNEPVVCVSYADAEAYAAWYSQQTGHRYRLPSAMQARQRAAEISGRDISLWLRDCGEDCAQRKAVGASWRNNASERTLAAGRGYDDVGFRLVREN</sequence>
<keyword evidence="9" id="KW-1185">Reference proteome</keyword>
<dbReference type="EMBL" id="BNCF01000003">
    <property type="protein sequence ID" value="GHE28379.1"/>
    <property type="molecule type" value="Genomic_DNA"/>
</dbReference>
<dbReference type="Proteomes" id="UP000636453">
    <property type="component" value="Unassembled WGS sequence"/>
</dbReference>
<dbReference type="Gene3D" id="3.30.200.20">
    <property type="entry name" value="Phosphorylase Kinase, domain 1"/>
    <property type="match status" value="1"/>
</dbReference>
<dbReference type="Gene3D" id="3.90.1580.10">
    <property type="entry name" value="paralog of FGE (formylglycine-generating enzyme)"/>
    <property type="match status" value="1"/>
</dbReference>
<dbReference type="PANTHER" id="PTHR43289:SF6">
    <property type="entry name" value="SERINE_THREONINE-PROTEIN KINASE NEKL-3"/>
    <property type="match status" value="1"/>
</dbReference>
<dbReference type="InterPro" id="IPR042095">
    <property type="entry name" value="SUMF_sf"/>
</dbReference>
<dbReference type="PANTHER" id="PTHR43289">
    <property type="entry name" value="MITOGEN-ACTIVATED PROTEIN KINASE KINASE KINASE 20-RELATED"/>
    <property type="match status" value="1"/>
</dbReference>
<evidence type="ECO:0000256" key="3">
    <source>
        <dbReference type="ARBA" id="ARBA00022777"/>
    </source>
</evidence>
<keyword evidence="1" id="KW-0808">Transferase</keyword>
<dbReference type="InterPro" id="IPR011009">
    <property type="entry name" value="Kinase-like_dom_sf"/>
</dbReference>
<dbReference type="AlphaFoldDB" id="A0A918YXR9"/>
<comment type="caution">
    <text evidence="8">The sequence shown here is derived from an EMBL/GenBank/DDBJ whole genome shotgun (WGS) entry which is preliminary data.</text>
</comment>
<evidence type="ECO:0000256" key="2">
    <source>
        <dbReference type="ARBA" id="ARBA00022741"/>
    </source>
</evidence>
<dbReference type="OrthoDB" id="9801841at2"/>
<dbReference type="Pfam" id="PF03781">
    <property type="entry name" value="FGE-sulfatase"/>
    <property type="match status" value="1"/>
</dbReference>
<dbReference type="RefSeq" id="WP_146474297.1">
    <property type="nucleotide sequence ID" value="NZ_BNCF01000003.1"/>
</dbReference>
<dbReference type="SUPFAM" id="SSF56112">
    <property type="entry name" value="Protein kinase-like (PK-like)"/>
    <property type="match status" value="1"/>
</dbReference>